<dbReference type="EMBL" id="JALKHS010000004">
    <property type="protein sequence ID" value="MCK0530361.1"/>
    <property type="molecule type" value="Genomic_DNA"/>
</dbReference>
<accession>A0ABT0DTB8</accession>
<evidence type="ECO:0000313" key="2">
    <source>
        <dbReference type="Proteomes" id="UP001203512"/>
    </source>
</evidence>
<name>A0ABT0DTB8_9SPHN</name>
<gene>
    <name evidence="1" type="ORF">MU848_02055</name>
</gene>
<organism evidence="1 2">
    <name type="scientific">Sphingobium agri</name>
    <dbReference type="NCBI Taxonomy" id="2933566"/>
    <lineage>
        <taxon>Bacteria</taxon>
        <taxon>Pseudomonadati</taxon>
        <taxon>Pseudomonadota</taxon>
        <taxon>Alphaproteobacteria</taxon>
        <taxon>Sphingomonadales</taxon>
        <taxon>Sphingomonadaceae</taxon>
        <taxon>Sphingobium</taxon>
    </lineage>
</organism>
<evidence type="ECO:0008006" key="3">
    <source>
        <dbReference type="Google" id="ProtNLM"/>
    </source>
</evidence>
<dbReference type="RefSeq" id="WP_247229900.1">
    <property type="nucleotide sequence ID" value="NZ_JALKHS010000004.1"/>
</dbReference>
<sequence>MPTVDEIAVSIGARCPIVANGGAVVTAHAAHDSAQLHHLPHGTMVVCAEKSRDDSGRERVRIASPNGWVDAEALGAAVPFSKTALSYDDFLERHLCITPGDHYGLEFPIDLAGLRKAGPAFLTAAFHAAEVLSRDNQVTAIVALDKLDIRGASENGLLTVSYARDEPGLQTELFVKFPPSDVHHKYGLLRLSNGEIELGRLSRERQLPVTVTRYYFGDYSSYTGNYILITERVPFGIDPVEPAYRKGYDHEVPSVEEHYEVLTRNLARLVAAHKRGGLGYDIEAIFPFGKAAPDFQRIENPEPQLDRLIDFIGRVAPQIFSPAVTQPEFLKKWREDVLFGLEHKDKLLAYMLSNPDYTGLCHINLNIDNAWFWRDENGLLQAGILDWGGAGQASIAQALSGMLMMPEPDKHLGLVKRVIEIFIEECAAQGCPPIDKEELYFQYKASIFSTAIFMFVTILSDALDYFPEEYLASLECRTDPRLLESGFYSAVVWIENMLQEWLDEVTPGDVCRQIVARTRCSSS</sequence>
<protein>
    <recommendedName>
        <fullName evidence="3">Aminoglycoside phosphotransferase domain-containing protein</fullName>
    </recommendedName>
</protein>
<dbReference type="SUPFAM" id="SSF56112">
    <property type="entry name" value="Protein kinase-like (PK-like)"/>
    <property type="match status" value="1"/>
</dbReference>
<reference evidence="1 2" key="1">
    <citation type="submission" date="2022-04" db="EMBL/GenBank/DDBJ databases">
        <authorList>
            <person name="Huq M.A."/>
        </authorList>
    </citation>
    <scope>NUCLEOTIDE SEQUENCE [LARGE SCALE GENOMIC DNA]</scope>
    <source>
        <strain evidence="1 2">MAH-33</strain>
    </source>
</reference>
<comment type="caution">
    <text evidence="1">The sequence shown here is derived from an EMBL/GenBank/DDBJ whole genome shotgun (WGS) entry which is preliminary data.</text>
</comment>
<dbReference type="InterPro" id="IPR011009">
    <property type="entry name" value="Kinase-like_dom_sf"/>
</dbReference>
<proteinExistence type="predicted"/>
<dbReference type="Proteomes" id="UP001203512">
    <property type="component" value="Unassembled WGS sequence"/>
</dbReference>
<keyword evidence="2" id="KW-1185">Reference proteome</keyword>
<evidence type="ECO:0000313" key="1">
    <source>
        <dbReference type="EMBL" id="MCK0530361.1"/>
    </source>
</evidence>